<protein>
    <submittedName>
        <fullName evidence="1">Uncharacterized protein</fullName>
    </submittedName>
</protein>
<dbReference type="EMBL" id="JAHYIQ010000003">
    <property type="protein sequence ID" value="KAK1134333.1"/>
    <property type="molecule type" value="Genomic_DNA"/>
</dbReference>
<gene>
    <name evidence="1" type="ORF">K0M31_012105</name>
</gene>
<dbReference type="AlphaFoldDB" id="A0AA40KVD1"/>
<name>A0AA40KVD1_9HYME</name>
<proteinExistence type="predicted"/>
<organism evidence="1 2">
    <name type="scientific">Melipona bicolor</name>
    <dbReference type="NCBI Taxonomy" id="60889"/>
    <lineage>
        <taxon>Eukaryota</taxon>
        <taxon>Metazoa</taxon>
        <taxon>Ecdysozoa</taxon>
        <taxon>Arthropoda</taxon>
        <taxon>Hexapoda</taxon>
        <taxon>Insecta</taxon>
        <taxon>Pterygota</taxon>
        <taxon>Neoptera</taxon>
        <taxon>Endopterygota</taxon>
        <taxon>Hymenoptera</taxon>
        <taxon>Apocrita</taxon>
        <taxon>Aculeata</taxon>
        <taxon>Apoidea</taxon>
        <taxon>Anthophila</taxon>
        <taxon>Apidae</taxon>
        <taxon>Melipona</taxon>
    </lineage>
</organism>
<comment type="caution">
    <text evidence="1">The sequence shown here is derived from an EMBL/GenBank/DDBJ whole genome shotgun (WGS) entry which is preliminary data.</text>
</comment>
<keyword evidence="2" id="KW-1185">Reference proteome</keyword>
<evidence type="ECO:0000313" key="2">
    <source>
        <dbReference type="Proteomes" id="UP001177670"/>
    </source>
</evidence>
<reference evidence="1" key="1">
    <citation type="submission" date="2021-10" db="EMBL/GenBank/DDBJ databases">
        <title>Melipona bicolor Genome sequencing and assembly.</title>
        <authorList>
            <person name="Araujo N.S."/>
            <person name="Arias M.C."/>
        </authorList>
    </citation>
    <scope>NUCLEOTIDE SEQUENCE</scope>
    <source>
        <strain evidence="1">USP_2M_L1-L4_2017</strain>
        <tissue evidence="1">Whole body</tissue>
    </source>
</reference>
<sequence length="89" mass="9752">MQANVDRSAIVLSDLSKGYSSVQERCWYSGPLALSKSSLEGVPDPSKMTANPTAYPGTVHCFGALFRSPERKFESAEIAGTRRRSRVSR</sequence>
<evidence type="ECO:0000313" key="1">
    <source>
        <dbReference type="EMBL" id="KAK1134333.1"/>
    </source>
</evidence>
<dbReference type="Proteomes" id="UP001177670">
    <property type="component" value="Unassembled WGS sequence"/>
</dbReference>
<accession>A0AA40KVD1</accession>